<reference evidence="1 2" key="1">
    <citation type="journal article" date="2015" name="Mol. Plant Microbe Interact.">
        <title>Genome, transcriptome, and functional analyses of Penicillium expansum provide new insights into secondary metabolism and pathogenicity.</title>
        <authorList>
            <person name="Ballester A.R."/>
            <person name="Marcet-Houben M."/>
            <person name="Levin E."/>
            <person name="Sela N."/>
            <person name="Selma-Lazaro C."/>
            <person name="Carmona L."/>
            <person name="Wisniewski M."/>
            <person name="Droby S."/>
            <person name="Gonzalez-Candelas L."/>
            <person name="Gabaldon T."/>
        </authorList>
    </citation>
    <scope>NUCLEOTIDE SEQUENCE [LARGE SCALE GENOMIC DNA]</scope>
    <source>
        <strain evidence="1 2">PHI-1</strain>
    </source>
</reference>
<dbReference type="HOGENOM" id="CLU_2413990_0_0_1"/>
<accession>A0A0A2L3W0</accession>
<gene>
    <name evidence="1" type="ORF">PITC_083860</name>
</gene>
<comment type="caution">
    <text evidence="1">The sequence shown here is derived from an EMBL/GenBank/DDBJ whole genome shotgun (WGS) entry which is preliminary data.</text>
</comment>
<dbReference type="Proteomes" id="UP000030104">
    <property type="component" value="Unassembled WGS sequence"/>
</dbReference>
<protein>
    <submittedName>
        <fullName evidence="1">Uncharacterized protein</fullName>
    </submittedName>
</protein>
<keyword evidence="2" id="KW-1185">Reference proteome</keyword>
<evidence type="ECO:0000313" key="1">
    <source>
        <dbReference type="EMBL" id="KGO74777.1"/>
    </source>
</evidence>
<proteinExistence type="predicted"/>
<sequence>MLYPSISTSIQLHTCQSPTSPSQTLSCPLLSKPGALLNLGSSGIAFVEILFFCVETIARFPFLPAKITEFKLAKASRICESQPLHCQRRGEK</sequence>
<dbReference type="EMBL" id="JQGA01000587">
    <property type="protein sequence ID" value="KGO74777.1"/>
    <property type="molecule type" value="Genomic_DNA"/>
</dbReference>
<organism evidence="1 2">
    <name type="scientific">Penicillium italicum</name>
    <name type="common">Blue mold</name>
    <dbReference type="NCBI Taxonomy" id="40296"/>
    <lineage>
        <taxon>Eukaryota</taxon>
        <taxon>Fungi</taxon>
        <taxon>Dikarya</taxon>
        <taxon>Ascomycota</taxon>
        <taxon>Pezizomycotina</taxon>
        <taxon>Eurotiomycetes</taxon>
        <taxon>Eurotiomycetidae</taxon>
        <taxon>Eurotiales</taxon>
        <taxon>Aspergillaceae</taxon>
        <taxon>Penicillium</taxon>
    </lineage>
</organism>
<name>A0A0A2L3W0_PENIT</name>
<dbReference type="AlphaFoldDB" id="A0A0A2L3W0"/>
<evidence type="ECO:0000313" key="2">
    <source>
        <dbReference type="Proteomes" id="UP000030104"/>
    </source>
</evidence>